<dbReference type="AlphaFoldDB" id="A0A2P2MX95"/>
<evidence type="ECO:0000313" key="2">
    <source>
        <dbReference type="EMBL" id="MBX34843.1"/>
    </source>
</evidence>
<reference evidence="2" key="1">
    <citation type="submission" date="2018-02" db="EMBL/GenBank/DDBJ databases">
        <title>Rhizophora mucronata_Transcriptome.</title>
        <authorList>
            <person name="Meera S.P."/>
            <person name="Sreeshan A."/>
            <person name="Augustine A."/>
        </authorList>
    </citation>
    <scope>NUCLEOTIDE SEQUENCE</scope>
    <source>
        <tissue evidence="2">Leaf</tissue>
    </source>
</reference>
<accession>A0A2P2MX95</accession>
<keyword evidence="1" id="KW-0812">Transmembrane</keyword>
<keyword evidence="1" id="KW-1133">Transmembrane helix</keyword>
<evidence type="ECO:0000256" key="1">
    <source>
        <dbReference type="SAM" id="Phobius"/>
    </source>
</evidence>
<keyword evidence="1" id="KW-0472">Membrane</keyword>
<protein>
    <submittedName>
        <fullName evidence="2">Uncharacterized protein</fullName>
    </submittedName>
</protein>
<name>A0A2P2MX95_RHIMU</name>
<sequence length="77" mass="8761">MMKFFFLNALSVNLVVAVVGNTLHILVLKFVIIYFLCKIMKLILVQSLTNMLLNMVLTIIFLLCVVCCAIYVWFVGS</sequence>
<dbReference type="EMBL" id="GGEC01054359">
    <property type="protein sequence ID" value="MBX34843.1"/>
    <property type="molecule type" value="Transcribed_RNA"/>
</dbReference>
<organism evidence="2">
    <name type="scientific">Rhizophora mucronata</name>
    <name type="common">Asiatic mangrove</name>
    <dbReference type="NCBI Taxonomy" id="61149"/>
    <lineage>
        <taxon>Eukaryota</taxon>
        <taxon>Viridiplantae</taxon>
        <taxon>Streptophyta</taxon>
        <taxon>Embryophyta</taxon>
        <taxon>Tracheophyta</taxon>
        <taxon>Spermatophyta</taxon>
        <taxon>Magnoliopsida</taxon>
        <taxon>eudicotyledons</taxon>
        <taxon>Gunneridae</taxon>
        <taxon>Pentapetalae</taxon>
        <taxon>rosids</taxon>
        <taxon>fabids</taxon>
        <taxon>Malpighiales</taxon>
        <taxon>Rhizophoraceae</taxon>
        <taxon>Rhizophora</taxon>
    </lineage>
</organism>
<proteinExistence type="predicted"/>
<feature type="transmembrane region" description="Helical" evidence="1">
    <location>
        <begin position="52"/>
        <end position="74"/>
    </location>
</feature>